<feature type="compositionally biased region" description="Basic and acidic residues" evidence="13">
    <location>
        <begin position="7"/>
        <end position="26"/>
    </location>
</feature>
<dbReference type="HAMAP" id="MF_01151">
    <property type="entry name" value="GrpE"/>
    <property type="match status" value="1"/>
</dbReference>
<reference evidence="15" key="1">
    <citation type="submission" date="2018-11" db="EMBL/GenBank/DDBJ databases">
        <title>Phylogenetic, genomic, and biogeographic characterization of a novel and ubiquitous marine invertebrate-associated Rickettsiales parasite, Candidatus Marinoinvertebrata rohwerii, gen. nov., sp. nov.</title>
        <authorList>
            <person name="Klinges J.G."/>
            <person name="Rosales S.M."/>
            <person name="Mcminds R."/>
            <person name="Shaver E.C."/>
            <person name="Shantz A."/>
            <person name="Peters E.C."/>
            <person name="Burkepile D.E."/>
            <person name="Silliman B.R."/>
            <person name="Vega Thurber R.L."/>
        </authorList>
    </citation>
    <scope>NUCLEOTIDE SEQUENCE [LARGE SCALE GENOMIC DNA]</scope>
    <source>
        <strain evidence="15">a_cerv_44</strain>
    </source>
</reference>
<keyword evidence="4 10" id="KW-0963">Cytoplasm</keyword>
<dbReference type="Gene3D" id="2.30.22.10">
    <property type="entry name" value="Head domain of nucleotide exchange factor GrpE"/>
    <property type="match status" value="1"/>
</dbReference>
<dbReference type="InterPro" id="IPR009012">
    <property type="entry name" value="GrpE_head"/>
</dbReference>
<dbReference type="GO" id="GO:0051082">
    <property type="term" value="F:unfolded protein binding"/>
    <property type="evidence" value="ECO:0007669"/>
    <property type="project" value="TreeGrafter"/>
</dbReference>
<dbReference type="Proteomes" id="UP000279470">
    <property type="component" value="Unassembled WGS sequence"/>
</dbReference>
<comment type="function">
    <text evidence="7 10 11">Participates actively in the response to hyperosmotic and heat shock by preventing the aggregation of stress-denatured proteins, in association with DnaK and GrpE. It is the nucleotide exchange factor for DnaK and may function as a thermosensor. Unfolded proteins bind initially to DnaJ; upon interaction with the DnaJ-bound protein, DnaK hydrolyzes its bound ATP, resulting in the formation of a stable complex. GrpE releases ADP from DnaK; ATP binding to DnaK triggers the release of the substrate protein, thus completing the reaction cycle. Several rounds of ATP-dependent interactions between DnaJ, DnaK and GrpE are required for fully efficient folding.</text>
</comment>
<evidence type="ECO:0000256" key="6">
    <source>
        <dbReference type="ARBA" id="ARBA00023186"/>
    </source>
</evidence>
<evidence type="ECO:0000256" key="9">
    <source>
        <dbReference type="ARBA" id="ARBA00076414"/>
    </source>
</evidence>
<dbReference type="GO" id="GO:0051087">
    <property type="term" value="F:protein-folding chaperone binding"/>
    <property type="evidence" value="ECO:0007669"/>
    <property type="project" value="InterPro"/>
</dbReference>
<dbReference type="GO" id="GO:0000774">
    <property type="term" value="F:adenyl-nucleotide exchange factor activity"/>
    <property type="evidence" value="ECO:0007669"/>
    <property type="project" value="InterPro"/>
</dbReference>
<dbReference type="Gene3D" id="3.90.20.20">
    <property type="match status" value="1"/>
</dbReference>
<dbReference type="RefSeq" id="WP_126044690.1">
    <property type="nucleotide sequence ID" value="NZ_RXFM01000034.1"/>
</dbReference>
<dbReference type="SUPFAM" id="SSF58014">
    <property type="entry name" value="Coiled-coil domain of nucleotide exchange factor GrpE"/>
    <property type="match status" value="1"/>
</dbReference>
<dbReference type="GO" id="GO:0042803">
    <property type="term" value="F:protein homodimerization activity"/>
    <property type="evidence" value="ECO:0007669"/>
    <property type="project" value="InterPro"/>
</dbReference>
<keyword evidence="6 10" id="KW-0143">Chaperone</keyword>
<dbReference type="Pfam" id="PF01025">
    <property type="entry name" value="GrpE"/>
    <property type="match status" value="1"/>
</dbReference>
<proteinExistence type="inferred from homology"/>
<evidence type="ECO:0000313" key="15">
    <source>
        <dbReference type="Proteomes" id="UP000279470"/>
    </source>
</evidence>
<dbReference type="PRINTS" id="PR00773">
    <property type="entry name" value="GRPEPROTEIN"/>
</dbReference>
<evidence type="ECO:0000256" key="2">
    <source>
        <dbReference type="ARBA" id="ARBA00009054"/>
    </source>
</evidence>
<dbReference type="OrthoDB" id="9789811at2"/>
<comment type="similarity">
    <text evidence="2 10 12">Belongs to the GrpE family.</text>
</comment>
<evidence type="ECO:0000256" key="13">
    <source>
        <dbReference type="SAM" id="MobiDB-lite"/>
    </source>
</evidence>
<accession>A0A3R9YA63</accession>
<evidence type="ECO:0000256" key="12">
    <source>
        <dbReference type="RuleBase" id="RU004478"/>
    </source>
</evidence>
<evidence type="ECO:0000313" key="14">
    <source>
        <dbReference type="EMBL" id="RST67536.1"/>
    </source>
</evidence>
<name>A0A3R9YA63_9RICK</name>
<dbReference type="GO" id="GO:0006457">
    <property type="term" value="P:protein folding"/>
    <property type="evidence" value="ECO:0007669"/>
    <property type="project" value="InterPro"/>
</dbReference>
<comment type="subcellular location">
    <subcellularLocation>
        <location evidence="1 10">Cytoplasm</location>
    </subcellularLocation>
</comment>
<dbReference type="InterPro" id="IPR000740">
    <property type="entry name" value="GrpE"/>
</dbReference>
<evidence type="ECO:0000256" key="3">
    <source>
        <dbReference type="ARBA" id="ARBA00011738"/>
    </source>
</evidence>
<dbReference type="PANTHER" id="PTHR21237:SF23">
    <property type="entry name" value="GRPE PROTEIN HOMOLOG, MITOCHONDRIAL"/>
    <property type="match status" value="1"/>
</dbReference>
<keyword evidence="5 10" id="KW-0346">Stress response</keyword>
<keyword evidence="15" id="KW-1185">Reference proteome</keyword>
<dbReference type="AlphaFoldDB" id="A0A3R9YA63"/>
<dbReference type="GO" id="GO:0005737">
    <property type="term" value="C:cytoplasm"/>
    <property type="evidence" value="ECO:0007669"/>
    <property type="project" value="UniProtKB-SubCell"/>
</dbReference>
<dbReference type="CDD" id="cd00446">
    <property type="entry name" value="GrpE"/>
    <property type="match status" value="1"/>
</dbReference>
<protein>
    <recommendedName>
        <fullName evidence="8 10">Protein GrpE</fullName>
    </recommendedName>
    <alternativeName>
        <fullName evidence="9 10">HSP-70 cofactor</fullName>
    </alternativeName>
</protein>
<dbReference type="SUPFAM" id="SSF51064">
    <property type="entry name" value="Head domain of nucleotide exchange factor GrpE"/>
    <property type="match status" value="1"/>
</dbReference>
<evidence type="ECO:0000256" key="1">
    <source>
        <dbReference type="ARBA" id="ARBA00004496"/>
    </source>
</evidence>
<dbReference type="PROSITE" id="PS01071">
    <property type="entry name" value="GRPE"/>
    <property type="match status" value="1"/>
</dbReference>
<comment type="subunit">
    <text evidence="3 10">Homodimer.</text>
</comment>
<organism evidence="14 15">
    <name type="scientific">Candidatus Aquarickettsia rohweri</name>
    <dbReference type="NCBI Taxonomy" id="2602574"/>
    <lineage>
        <taxon>Bacteria</taxon>
        <taxon>Pseudomonadati</taxon>
        <taxon>Pseudomonadota</taxon>
        <taxon>Alphaproteobacteria</taxon>
        <taxon>Rickettsiales</taxon>
        <taxon>Candidatus Midichloriaceae</taxon>
        <taxon>Candidatus Aquarickettsia</taxon>
    </lineage>
</organism>
<dbReference type="InterPro" id="IPR013805">
    <property type="entry name" value="GrpE_CC"/>
</dbReference>
<sequence length="179" mass="20968">MASNKNISEDIQKIEEKKEKQEKDNSVEENLQEEIDNLKDLLIREKAENENLRKRFKKELEDTHKFAISKFVKNLTEQVENLFRASDNIDLKSCEENSELKTLFEGVEITKKNLLKVFHDFDVERIYPINQIFNHELHEAISQIEDEDKEPNTIINVVQAGYTINGRLIKPAVVIVTKK</sequence>
<dbReference type="GO" id="GO:0030150">
    <property type="term" value="P:protein import into mitochondrial matrix"/>
    <property type="evidence" value="ECO:0007669"/>
    <property type="project" value="TreeGrafter"/>
</dbReference>
<feature type="region of interest" description="Disordered" evidence="13">
    <location>
        <begin position="1"/>
        <end position="30"/>
    </location>
</feature>
<comment type="caution">
    <text evidence="14">The sequence shown here is derived from an EMBL/GenBank/DDBJ whole genome shotgun (WGS) entry which is preliminary data.</text>
</comment>
<evidence type="ECO:0000256" key="10">
    <source>
        <dbReference type="HAMAP-Rule" id="MF_01151"/>
    </source>
</evidence>
<dbReference type="FunFam" id="2.30.22.10:FF:000001">
    <property type="entry name" value="Protein GrpE"/>
    <property type="match status" value="1"/>
</dbReference>
<evidence type="ECO:0000256" key="11">
    <source>
        <dbReference type="RuleBase" id="RU000639"/>
    </source>
</evidence>
<dbReference type="EMBL" id="RXFM01000034">
    <property type="protein sequence ID" value="RST67536.1"/>
    <property type="molecule type" value="Genomic_DNA"/>
</dbReference>
<gene>
    <name evidence="10" type="primary">grpE</name>
    <name evidence="14" type="ORF">EIC27_03120</name>
</gene>
<dbReference type="PANTHER" id="PTHR21237">
    <property type="entry name" value="GRPE PROTEIN"/>
    <property type="match status" value="1"/>
</dbReference>
<evidence type="ECO:0000256" key="5">
    <source>
        <dbReference type="ARBA" id="ARBA00023016"/>
    </source>
</evidence>
<evidence type="ECO:0000256" key="7">
    <source>
        <dbReference type="ARBA" id="ARBA00053401"/>
    </source>
</evidence>
<evidence type="ECO:0000256" key="8">
    <source>
        <dbReference type="ARBA" id="ARBA00072274"/>
    </source>
</evidence>
<evidence type="ECO:0000256" key="4">
    <source>
        <dbReference type="ARBA" id="ARBA00022490"/>
    </source>
</evidence>